<keyword evidence="3" id="KW-1185">Reference proteome</keyword>
<dbReference type="EMBL" id="MPUH01000083">
    <property type="protein sequence ID" value="OMJ91363.1"/>
    <property type="molecule type" value="Genomic_DNA"/>
</dbReference>
<comment type="caution">
    <text evidence="2">The sequence shown here is derived from an EMBL/GenBank/DDBJ whole genome shotgun (WGS) entry which is preliminary data.</text>
</comment>
<dbReference type="PANTHER" id="PTHR21580">
    <property type="entry name" value="SHIPPO-1-RELATED"/>
    <property type="match status" value="1"/>
</dbReference>
<feature type="region of interest" description="Disordered" evidence="1">
    <location>
        <begin position="77"/>
        <end position="109"/>
    </location>
</feature>
<sequence>MKHSSVGAFSMGLKYPAEPITTNKLSPSPDTYNVRPQEIIVPSTIFSKAPRSISAPKFKPPGPGAYTIQTFVDITLSEPKGKSPKPVKEKNDKSKTDAPGPTSYNPTKLKTEISFSMGNKVFSMHTDPITIGPGHYNPNIDSILPVKSNTIGRSARETEFGKSDLPGPGYYEISPIKESPKYTFGKDPRDKFVTPNVPSPGEYDIPGMGEEPNKKVGKTILPKRSLGSDDNNVPGPGSYNAKLPKESPSFSVGKDKRITMMADRKNPGPGTYSPIQSHSKSPGKTIGLGPRPPINVMNNYPGPGAYESYSFTTSGPKYSAIGRKGEVNDTGTLPGPGHYEPDFQAVKGERTHAVIGTGQRIIGLRPGILNVPGPGTYESRGQGESPKWSFKRASKTQNIYEGDPGPGHYEITSSVPDVPKYLLTNPHRN</sequence>
<proteinExistence type="predicted"/>
<feature type="compositionally biased region" description="Basic and acidic residues" evidence="1">
    <location>
        <begin position="181"/>
        <end position="192"/>
    </location>
</feature>
<feature type="region of interest" description="Disordered" evidence="1">
    <location>
        <begin position="322"/>
        <end position="341"/>
    </location>
</feature>
<feature type="compositionally biased region" description="Basic and acidic residues" evidence="1">
    <location>
        <begin position="86"/>
        <end position="96"/>
    </location>
</feature>
<accession>A0A1R2CQV7</accession>
<evidence type="ECO:0000256" key="1">
    <source>
        <dbReference type="SAM" id="MobiDB-lite"/>
    </source>
</evidence>
<gene>
    <name evidence="2" type="ORF">SteCoe_6159</name>
</gene>
<feature type="region of interest" description="Disordered" evidence="1">
    <location>
        <begin position="264"/>
        <end position="291"/>
    </location>
</feature>
<protein>
    <submittedName>
        <fullName evidence="2">Uncharacterized protein</fullName>
    </submittedName>
</protein>
<dbReference type="InterPro" id="IPR051291">
    <property type="entry name" value="CIMAP"/>
</dbReference>
<dbReference type="Pfam" id="PF07004">
    <property type="entry name" value="SHIPPO-rpt"/>
    <property type="match status" value="10"/>
</dbReference>
<evidence type="ECO:0000313" key="2">
    <source>
        <dbReference type="EMBL" id="OMJ91363.1"/>
    </source>
</evidence>
<dbReference type="Proteomes" id="UP000187209">
    <property type="component" value="Unassembled WGS sequence"/>
</dbReference>
<feature type="region of interest" description="Disordered" evidence="1">
    <location>
        <begin position="397"/>
        <end position="429"/>
    </location>
</feature>
<feature type="compositionally biased region" description="Polar residues" evidence="1">
    <location>
        <begin position="273"/>
        <end position="282"/>
    </location>
</feature>
<evidence type="ECO:0000313" key="3">
    <source>
        <dbReference type="Proteomes" id="UP000187209"/>
    </source>
</evidence>
<dbReference type="AlphaFoldDB" id="A0A1R2CQV7"/>
<reference evidence="2 3" key="1">
    <citation type="submission" date="2016-11" db="EMBL/GenBank/DDBJ databases">
        <title>The macronuclear genome of Stentor coeruleus: a giant cell with tiny introns.</title>
        <authorList>
            <person name="Slabodnick M."/>
            <person name="Ruby J.G."/>
            <person name="Reiff S.B."/>
            <person name="Swart E.C."/>
            <person name="Gosai S."/>
            <person name="Prabakaran S."/>
            <person name="Witkowska E."/>
            <person name="Larue G.E."/>
            <person name="Fisher S."/>
            <person name="Freeman R.M."/>
            <person name="Gunawardena J."/>
            <person name="Chu W."/>
            <person name="Stover N.A."/>
            <person name="Gregory B.D."/>
            <person name="Nowacki M."/>
            <person name="Derisi J."/>
            <person name="Roy S.W."/>
            <person name="Marshall W.F."/>
            <person name="Sood P."/>
        </authorList>
    </citation>
    <scope>NUCLEOTIDE SEQUENCE [LARGE SCALE GENOMIC DNA]</scope>
    <source>
        <strain evidence="2">WM001</strain>
    </source>
</reference>
<feature type="region of interest" description="Disordered" evidence="1">
    <location>
        <begin position="181"/>
        <end position="251"/>
    </location>
</feature>
<name>A0A1R2CQV7_9CILI</name>
<dbReference type="OrthoDB" id="285477at2759"/>
<organism evidence="2 3">
    <name type="scientific">Stentor coeruleus</name>
    <dbReference type="NCBI Taxonomy" id="5963"/>
    <lineage>
        <taxon>Eukaryota</taxon>
        <taxon>Sar</taxon>
        <taxon>Alveolata</taxon>
        <taxon>Ciliophora</taxon>
        <taxon>Postciliodesmatophora</taxon>
        <taxon>Heterotrichea</taxon>
        <taxon>Heterotrichida</taxon>
        <taxon>Stentoridae</taxon>
        <taxon>Stentor</taxon>
    </lineage>
</organism>
<dbReference type="InterPro" id="IPR010736">
    <property type="entry name" value="SHIPPO-rpt"/>
</dbReference>
<dbReference type="PANTHER" id="PTHR21580:SF28">
    <property type="entry name" value="BOREALIN N-TERMINAL DOMAIN-CONTAINING PROTEIN-RELATED"/>
    <property type="match status" value="1"/>
</dbReference>